<reference evidence="2" key="1">
    <citation type="journal article" date="2023" name="Nat. Plants">
        <title>Single-cell RNA sequencing provides a high-resolution roadmap for understanding the multicellular compartmentation of specialized metabolism.</title>
        <authorList>
            <person name="Sun S."/>
            <person name="Shen X."/>
            <person name="Li Y."/>
            <person name="Li Y."/>
            <person name="Wang S."/>
            <person name="Li R."/>
            <person name="Zhang H."/>
            <person name="Shen G."/>
            <person name="Guo B."/>
            <person name="Wei J."/>
            <person name="Xu J."/>
            <person name="St-Pierre B."/>
            <person name="Chen S."/>
            <person name="Sun C."/>
        </authorList>
    </citation>
    <scope>NUCLEOTIDE SEQUENCE [LARGE SCALE GENOMIC DNA]</scope>
</reference>
<keyword evidence="2" id="KW-1185">Reference proteome</keyword>
<organism evidence="1 2">
    <name type="scientific">Catharanthus roseus</name>
    <name type="common">Madagascar periwinkle</name>
    <name type="synonym">Vinca rosea</name>
    <dbReference type="NCBI Taxonomy" id="4058"/>
    <lineage>
        <taxon>Eukaryota</taxon>
        <taxon>Viridiplantae</taxon>
        <taxon>Streptophyta</taxon>
        <taxon>Embryophyta</taxon>
        <taxon>Tracheophyta</taxon>
        <taxon>Spermatophyta</taxon>
        <taxon>Magnoliopsida</taxon>
        <taxon>eudicotyledons</taxon>
        <taxon>Gunneridae</taxon>
        <taxon>Pentapetalae</taxon>
        <taxon>asterids</taxon>
        <taxon>lamiids</taxon>
        <taxon>Gentianales</taxon>
        <taxon>Apocynaceae</taxon>
        <taxon>Rauvolfioideae</taxon>
        <taxon>Vinceae</taxon>
        <taxon>Catharanthinae</taxon>
        <taxon>Catharanthus</taxon>
    </lineage>
</organism>
<evidence type="ECO:0000313" key="1">
    <source>
        <dbReference type="EMBL" id="KAI5674001.1"/>
    </source>
</evidence>
<gene>
    <name evidence="1" type="ORF">M9H77_14365</name>
</gene>
<proteinExistence type="predicted"/>
<comment type="caution">
    <text evidence="1">The sequence shown here is derived from an EMBL/GenBank/DDBJ whole genome shotgun (WGS) entry which is preliminary data.</text>
</comment>
<protein>
    <submittedName>
        <fullName evidence="1">Uncharacterized protein</fullName>
    </submittedName>
</protein>
<dbReference type="Proteomes" id="UP001060085">
    <property type="component" value="Linkage Group LG03"/>
</dbReference>
<dbReference type="EMBL" id="CM044703">
    <property type="protein sequence ID" value="KAI5674001.1"/>
    <property type="molecule type" value="Genomic_DNA"/>
</dbReference>
<accession>A0ACC0BMY6</accession>
<sequence length="360" mass="40186">MSRVPTATASHSLSSPFNSLFNQRASLHSVRCPAPVSLAVIPQASIFVNLKWVQNYGSRPVLGRPQSFFSRKFEGLGSFDGSSNYDPELRIVLELATDSELYELERILFGPSYFSPLLKSVAKRADIDYVMIEEDPEEREEYIGMLESRFLYLAADARSTLRGWRPSYRNVLLDVRKLLNIRCSAKLSTEDLEAEIFLHLLQEYSREESGIFSHANENLRTSDGDSTLERGLNQWKVQVAAALKGGAGEIQSMILKGSGMLTLQTVYELEAAKYQIKKELIKKGAQLAAFNLETRAALLATRKGLAGAASRYLGLRSMMTLLGPMLWGTLLADIVIQMLGTDYARILRAIYALAQVFINI</sequence>
<evidence type="ECO:0000313" key="2">
    <source>
        <dbReference type="Proteomes" id="UP001060085"/>
    </source>
</evidence>
<name>A0ACC0BMY6_CATRO</name>